<dbReference type="SUPFAM" id="SSF51182">
    <property type="entry name" value="RmlC-like cupins"/>
    <property type="match status" value="1"/>
</dbReference>
<dbReference type="InterPro" id="IPR013096">
    <property type="entry name" value="Cupin_2"/>
</dbReference>
<protein>
    <submittedName>
        <fullName evidence="3">Cupin domain-containing protein</fullName>
    </submittedName>
</protein>
<feature type="domain" description="Cupin type-2" evidence="2">
    <location>
        <begin position="40"/>
        <end position="104"/>
    </location>
</feature>
<dbReference type="GO" id="GO:0046872">
    <property type="term" value="F:metal ion binding"/>
    <property type="evidence" value="ECO:0007669"/>
    <property type="project" value="UniProtKB-KW"/>
</dbReference>
<reference evidence="3" key="1">
    <citation type="journal article" date="2020" name="mSystems">
        <title>Genome- and Community-Level Interaction Insights into Carbon Utilization and Element Cycling Functions of Hydrothermarchaeota in Hydrothermal Sediment.</title>
        <authorList>
            <person name="Zhou Z."/>
            <person name="Liu Y."/>
            <person name="Xu W."/>
            <person name="Pan J."/>
            <person name="Luo Z.H."/>
            <person name="Li M."/>
        </authorList>
    </citation>
    <scope>NUCLEOTIDE SEQUENCE [LARGE SCALE GENOMIC DNA]</scope>
    <source>
        <strain evidence="3">HyVt-485</strain>
    </source>
</reference>
<dbReference type="AlphaFoldDB" id="A0A7C5QRX4"/>
<accession>A0A7C5QRX4</accession>
<evidence type="ECO:0000313" key="3">
    <source>
        <dbReference type="EMBL" id="HHL43039.1"/>
    </source>
</evidence>
<keyword evidence="1" id="KW-0479">Metal-binding</keyword>
<gene>
    <name evidence="3" type="ORF">ENJ42_05430</name>
</gene>
<comment type="caution">
    <text evidence="3">The sequence shown here is derived from an EMBL/GenBank/DDBJ whole genome shotgun (WGS) entry which is preliminary data.</text>
</comment>
<dbReference type="Proteomes" id="UP000885830">
    <property type="component" value="Unassembled WGS sequence"/>
</dbReference>
<dbReference type="EMBL" id="DRMJ01000274">
    <property type="protein sequence ID" value="HHL43039.1"/>
    <property type="molecule type" value="Genomic_DNA"/>
</dbReference>
<dbReference type="InterPro" id="IPR051610">
    <property type="entry name" value="GPI/OXD"/>
</dbReference>
<organism evidence="3">
    <name type="scientific">Hellea balneolensis</name>
    <dbReference type="NCBI Taxonomy" id="287478"/>
    <lineage>
        <taxon>Bacteria</taxon>
        <taxon>Pseudomonadati</taxon>
        <taxon>Pseudomonadota</taxon>
        <taxon>Alphaproteobacteria</taxon>
        <taxon>Maricaulales</taxon>
        <taxon>Robiginitomaculaceae</taxon>
        <taxon>Hellea</taxon>
    </lineage>
</organism>
<evidence type="ECO:0000256" key="1">
    <source>
        <dbReference type="ARBA" id="ARBA00022723"/>
    </source>
</evidence>
<dbReference type="InterPro" id="IPR011051">
    <property type="entry name" value="RmlC_Cupin_sf"/>
</dbReference>
<proteinExistence type="predicted"/>
<dbReference type="Pfam" id="PF07883">
    <property type="entry name" value="Cupin_2"/>
    <property type="match status" value="1"/>
</dbReference>
<sequence>MVDTPHIFRSPNPDEYWMGERIFVREVMNTPEEPELSLAICRVPVGTTTQCHSLSVTEWYIIETGCGTIEIDGKKAHMSVGDCVKIKAGQSQRITNTGEADLVFQSLCRPRFTPGAYTNLEDEHES</sequence>
<name>A0A7C5QRX4_9PROT</name>
<dbReference type="Gene3D" id="2.60.120.10">
    <property type="entry name" value="Jelly Rolls"/>
    <property type="match status" value="1"/>
</dbReference>
<dbReference type="InterPro" id="IPR014710">
    <property type="entry name" value="RmlC-like_jellyroll"/>
</dbReference>
<dbReference type="PANTHER" id="PTHR35848">
    <property type="entry name" value="OXALATE-BINDING PROTEIN"/>
    <property type="match status" value="1"/>
</dbReference>
<dbReference type="PANTHER" id="PTHR35848:SF6">
    <property type="entry name" value="CUPIN TYPE-2 DOMAIN-CONTAINING PROTEIN"/>
    <property type="match status" value="1"/>
</dbReference>
<evidence type="ECO:0000259" key="2">
    <source>
        <dbReference type="Pfam" id="PF07883"/>
    </source>
</evidence>